<dbReference type="InterPro" id="IPR001036">
    <property type="entry name" value="Acrflvin-R"/>
</dbReference>
<keyword evidence="1" id="KW-0472">Membrane</keyword>
<dbReference type="PANTHER" id="PTHR32063">
    <property type="match status" value="1"/>
</dbReference>
<accession>E4RMZ0</accession>
<dbReference type="SUPFAM" id="SSF82693">
    <property type="entry name" value="Multidrug efflux transporter AcrB pore domain, PN1, PN2, PC1 and PC2 subdomains"/>
    <property type="match status" value="3"/>
</dbReference>
<dbReference type="STRING" id="656519.Halsa_0759"/>
<proteinExistence type="predicted"/>
<keyword evidence="3" id="KW-1185">Reference proteome</keyword>
<dbReference type="PRINTS" id="PR00702">
    <property type="entry name" value="ACRIFLAVINRP"/>
</dbReference>
<evidence type="ECO:0000256" key="1">
    <source>
        <dbReference type="SAM" id="Phobius"/>
    </source>
</evidence>
<feature type="transmembrane region" description="Helical" evidence="1">
    <location>
        <begin position="389"/>
        <end position="408"/>
    </location>
</feature>
<dbReference type="GO" id="GO:0042910">
    <property type="term" value="F:xenobiotic transmembrane transporter activity"/>
    <property type="evidence" value="ECO:0007669"/>
    <property type="project" value="TreeGrafter"/>
</dbReference>
<keyword evidence="1" id="KW-1133">Transmembrane helix</keyword>
<feature type="transmembrane region" description="Helical" evidence="1">
    <location>
        <begin position="534"/>
        <end position="554"/>
    </location>
</feature>
<dbReference type="AlphaFoldDB" id="E4RMZ0"/>
<dbReference type="KEGG" id="has:Halsa_0759"/>
<dbReference type="InterPro" id="IPR027463">
    <property type="entry name" value="AcrB_DN_DC_subdom"/>
</dbReference>
<reference evidence="2 3" key="2">
    <citation type="journal article" date="2011" name="J. Bacteriol.">
        <title>Complete Genome Sequence of the Haloalkaliphilic, Hydrogen Producing Halanaerobium hydrogenoformans.</title>
        <authorList>
            <person name="Brown S.D."/>
            <person name="Begemann M.B."/>
            <person name="Mormile M.R."/>
            <person name="Wall J.D."/>
            <person name="Han C.S."/>
            <person name="Goodwin L.A."/>
            <person name="Pitluck S."/>
            <person name="Land M.L."/>
            <person name="Hauser L.J."/>
            <person name="Elias D.A."/>
        </authorList>
    </citation>
    <scope>NUCLEOTIDE SEQUENCE [LARGE SCALE GENOMIC DNA]</scope>
    <source>
        <strain evidence="3">sapolanicus</strain>
    </source>
</reference>
<feature type="transmembrane region" description="Helical" evidence="1">
    <location>
        <begin position="867"/>
        <end position="887"/>
    </location>
</feature>
<dbReference type="Gene3D" id="3.30.70.1440">
    <property type="entry name" value="Multidrug efflux transporter AcrB pore domain"/>
    <property type="match status" value="1"/>
</dbReference>
<dbReference type="SUPFAM" id="SSF82714">
    <property type="entry name" value="Multidrug efflux transporter AcrB TolC docking domain, DN and DC subdomains"/>
    <property type="match status" value="2"/>
</dbReference>
<dbReference type="Gene3D" id="3.30.70.1430">
    <property type="entry name" value="Multidrug efflux transporter AcrB pore domain"/>
    <property type="match status" value="2"/>
</dbReference>
<dbReference type="EMBL" id="CP002304">
    <property type="protein sequence ID" value="ADQ14207.1"/>
    <property type="molecule type" value="Genomic_DNA"/>
</dbReference>
<dbReference type="PANTHER" id="PTHR32063:SF0">
    <property type="entry name" value="SWARMING MOTILITY PROTEIN SWRC"/>
    <property type="match status" value="1"/>
</dbReference>
<gene>
    <name evidence="2" type="ordered locus">Halsa_0759</name>
</gene>
<dbReference type="SUPFAM" id="SSF82866">
    <property type="entry name" value="Multidrug efflux transporter AcrB transmembrane domain"/>
    <property type="match status" value="2"/>
</dbReference>
<feature type="transmembrane region" description="Helical" evidence="1">
    <location>
        <begin position="927"/>
        <end position="948"/>
    </location>
</feature>
<organism evidence="2 3">
    <name type="scientific">Halanaerobium hydrogeniformans</name>
    <name type="common">Halanaerobium sp. (strain sapolanicus)</name>
    <dbReference type="NCBI Taxonomy" id="656519"/>
    <lineage>
        <taxon>Bacteria</taxon>
        <taxon>Bacillati</taxon>
        <taxon>Bacillota</taxon>
        <taxon>Clostridia</taxon>
        <taxon>Halanaerobiales</taxon>
        <taxon>Halanaerobiaceae</taxon>
        <taxon>Halanaerobium</taxon>
    </lineage>
</organism>
<dbReference type="GO" id="GO:0005886">
    <property type="term" value="C:plasma membrane"/>
    <property type="evidence" value="ECO:0007669"/>
    <property type="project" value="TreeGrafter"/>
</dbReference>
<feature type="transmembrane region" description="Helical" evidence="1">
    <location>
        <begin position="12"/>
        <end position="32"/>
    </location>
</feature>
<dbReference type="OrthoDB" id="9757876at2"/>
<dbReference type="eggNOG" id="COG0841">
    <property type="taxonomic scope" value="Bacteria"/>
</dbReference>
<keyword evidence="1" id="KW-0812">Transmembrane</keyword>
<dbReference type="Gene3D" id="3.30.2090.10">
    <property type="entry name" value="Multidrug efflux transporter AcrB TolC docking domain, DN and DC subdomains"/>
    <property type="match status" value="2"/>
</dbReference>
<dbReference type="HOGENOM" id="CLU_002755_1_2_9"/>
<reference evidence="2 3" key="1">
    <citation type="submission" date="2010-11" db="EMBL/GenBank/DDBJ databases">
        <title>Complete sequence of Halanaerobium sp. sapolanicus.</title>
        <authorList>
            <consortium name="US DOE Joint Genome Institute"/>
            <person name="Lucas S."/>
            <person name="Copeland A."/>
            <person name="Lapidus A."/>
            <person name="Cheng J.-F."/>
            <person name="Bruce D."/>
            <person name="Goodwin L."/>
            <person name="Pitluck S."/>
            <person name="Davenport K."/>
            <person name="Detter J.C."/>
            <person name="Han C."/>
            <person name="Tapia R."/>
            <person name="Land M."/>
            <person name="Hauser L."/>
            <person name="Jeffries C."/>
            <person name="Kyrpides N."/>
            <person name="Ivanova N."/>
            <person name="Mikhailova N."/>
            <person name="Begemann M.B."/>
            <person name="Mormile M.R."/>
            <person name="Wall J.D."/>
            <person name="Elias D.A."/>
            <person name="Woyke T."/>
        </authorList>
    </citation>
    <scope>NUCLEOTIDE SEQUENCE [LARGE SCALE GENOMIC DNA]</scope>
    <source>
        <strain evidence="3">sapolanicus</strain>
    </source>
</reference>
<evidence type="ECO:0000313" key="2">
    <source>
        <dbReference type="EMBL" id="ADQ14207.1"/>
    </source>
</evidence>
<feature type="transmembrane region" description="Helical" evidence="1">
    <location>
        <begin position="331"/>
        <end position="350"/>
    </location>
</feature>
<sequence length="1035" mass="114330">MTLSDFSVKNKYTTIAAVIAIILLGIAAVLALNIQLNPDIDPVIVTIQTSYQGVSASDIAEQINEPLEEELGTIEGIDSISSDAMEGISIITVEFDYDQDINVAAVDVQNTVNQIRNQLPADIDEPQVKKFSTADRPILTLAVSGPRSEIDLRTLADNQLTNRLQLVSGVANIDVYGGKVREIQINVDRDKLNSYNISIAQIVNRLDSENVNLAGGRLSRDESEYSIRTIGEYKNLEEMKNLIIHSHNSQNIYLRDIAEVNDSFAELRNKFRVDGEETVAISIQKQQDANTVQVVNNIKAELTNLDREFPDLEFHITDDQSDLVRLVINNMASTLLIGVLLTILVIFLFLDSWRSTLAVTISIPTTFVLTLALMRAFNLSLNMVTMTGLILSIGMLVDNSIVIIENVTRHFEELNKSAFEAAIDGTNEMILAVIAGTTTSMIVLTPVMFIGGFVQQMFRPLSMTLLFAWTGSVLSSFTIVPLVLSLVLKAKDIKKSNYSKFNIFKKITSAFSAVLDKSREIYLKLLEKSLNNRAIVITAAVVLLIITINLIPLIGAEMTPVMDSGQSYISIETEAGSSLEKTERISKEVEAIVEKIPEVIIYSNQIGFEPGSGTQAVTGANGVQQSFMSLIYEDRNNRDRSIWEIQSELRNEIAKIPGIKAFVVEEAVSTAVSTTQAPLVLRVSGRDPALLEAIAKDLAEEIRAVPGATNLNLRWSLDHPEYWVNIDKERAAEVNLSSREISQQIAASARGIETQNDFKVEGQKNINILVKYRDEQIYSQGDLENIIIITPQGENIPLRELAEIEIQRGPNLVSRENMQYTLDILGFTEDRAMSMVTSDINSILEDYSLPAGYNAEITGEQDDMEEAIGRLAVSLIFAIAFIYLLLVSQFKSLLHPLTIMLSLPLELVGVVAVLLITNTYLSMPAMMGVILLSGIAVNDAIHLIEFIIEREKEGMSTFAAIYEGARLRFRPILMTTFSTLAGMTPLALELAVGTEQYSPLAKVVMGGLFSSTMLLLIIVPVVYSLFEDLKLKLAK</sequence>
<feature type="transmembrane region" description="Helical" evidence="1">
    <location>
        <begin position="429"/>
        <end position="454"/>
    </location>
</feature>
<dbReference type="Proteomes" id="UP000007434">
    <property type="component" value="Chromosome"/>
</dbReference>
<dbReference type="RefSeq" id="WP_013405298.1">
    <property type="nucleotide sequence ID" value="NC_014654.1"/>
</dbReference>
<protein>
    <submittedName>
        <fullName evidence="2">Acriflavin resistance protein</fullName>
    </submittedName>
</protein>
<feature type="transmembrane region" description="Helical" evidence="1">
    <location>
        <begin position="466"/>
        <end position="488"/>
    </location>
</feature>
<name>E4RMZ0_HALHG</name>
<dbReference type="Gene3D" id="1.20.1640.10">
    <property type="entry name" value="Multidrug efflux transporter AcrB transmembrane domain"/>
    <property type="match status" value="2"/>
</dbReference>
<feature type="transmembrane region" description="Helical" evidence="1">
    <location>
        <begin position="1008"/>
        <end position="1026"/>
    </location>
</feature>
<dbReference type="Pfam" id="PF00873">
    <property type="entry name" value="ACR_tran"/>
    <property type="match status" value="1"/>
</dbReference>
<evidence type="ECO:0000313" key="3">
    <source>
        <dbReference type="Proteomes" id="UP000007434"/>
    </source>
</evidence>
<feature type="transmembrane region" description="Helical" evidence="1">
    <location>
        <begin position="969"/>
        <end position="988"/>
    </location>
</feature>
<feature type="transmembrane region" description="Helical" evidence="1">
    <location>
        <begin position="357"/>
        <end position="377"/>
    </location>
</feature>
<feature type="transmembrane region" description="Helical" evidence="1">
    <location>
        <begin position="899"/>
        <end position="921"/>
    </location>
</feature>
<dbReference type="Gene3D" id="3.30.70.1320">
    <property type="entry name" value="Multidrug efflux transporter AcrB pore domain like"/>
    <property type="match status" value="1"/>
</dbReference>